<keyword evidence="2" id="KW-0456">Lyase</keyword>
<sequence>MNELGAEQELALLDHPAEGVARVTLNRPAARNALNTPLRRALDATFKSLEADDDVRCVIVRGNSQCFAAGADLKEVAELGTHAVSQLPVLKTWKVIAELSKPLIAAVAGPAFGGGCELAQHADIIIAARSARFGQPEVNVGIMPGGGATQRLVRALGYWRAMHLMLTGAPINAEEALQCGLVSEVVDDELLDQRAVELAALIASRPPVAVRLIKQVALAGADSSLSAGLLLERRAFESLFDTHDQKEGMRAFAERRAPVFTGQ</sequence>
<dbReference type="PANTHER" id="PTHR11941">
    <property type="entry name" value="ENOYL-COA HYDRATASE-RELATED"/>
    <property type="match status" value="1"/>
</dbReference>
<name>A0A858ZXK0_9BURK</name>
<organism evidence="3 4">
    <name type="scientific">Alicycliphilus denitrificans</name>
    <dbReference type="NCBI Taxonomy" id="179636"/>
    <lineage>
        <taxon>Bacteria</taxon>
        <taxon>Pseudomonadati</taxon>
        <taxon>Pseudomonadota</taxon>
        <taxon>Betaproteobacteria</taxon>
        <taxon>Burkholderiales</taxon>
        <taxon>Comamonadaceae</taxon>
        <taxon>Alicycliphilus</taxon>
    </lineage>
</organism>
<gene>
    <name evidence="3" type="ORF">HF896_19790</name>
</gene>
<dbReference type="InterPro" id="IPR029045">
    <property type="entry name" value="ClpP/crotonase-like_dom_sf"/>
</dbReference>
<reference evidence="3 4" key="1">
    <citation type="submission" date="2020-05" db="EMBL/GenBank/DDBJ databases">
        <title>Complete genome sequence of Alicycliphilus denitrificans DP3.</title>
        <authorList>
            <person name="Chen X."/>
        </authorList>
    </citation>
    <scope>NUCLEOTIDE SEQUENCE [LARGE SCALE GENOMIC DNA]</scope>
    <source>
        <strain evidence="3 4">DP3</strain>
    </source>
</reference>
<dbReference type="FunFam" id="3.90.226.10:FF:000009">
    <property type="entry name" value="Carnitinyl-CoA dehydratase"/>
    <property type="match status" value="1"/>
</dbReference>
<dbReference type="FunFam" id="1.10.12.10:FF:000001">
    <property type="entry name" value="Probable enoyl-CoA hydratase, mitochondrial"/>
    <property type="match status" value="1"/>
</dbReference>
<protein>
    <submittedName>
        <fullName evidence="3">Enoyl-CoA hydratase</fullName>
    </submittedName>
</protein>
<dbReference type="AlphaFoldDB" id="A0A858ZXK0"/>
<dbReference type="Gene3D" id="3.90.226.10">
    <property type="entry name" value="2-enoyl-CoA Hydratase, Chain A, domain 1"/>
    <property type="match status" value="1"/>
</dbReference>
<dbReference type="Pfam" id="PF00378">
    <property type="entry name" value="ECH_1"/>
    <property type="match status" value="1"/>
</dbReference>
<evidence type="ECO:0000313" key="4">
    <source>
        <dbReference type="Proteomes" id="UP000500755"/>
    </source>
</evidence>
<evidence type="ECO:0000256" key="1">
    <source>
        <dbReference type="ARBA" id="ARBA00005254"/>
    </source>
</evidence>
<dbReference type="GO" id="GO:0006635">
    <property type="term" value="P:fatty acid beta-oxidation"/>
    <property type="evidence" value="ECO:0007669"/>
    <property type="project" value="TreeGrafter"/>
</dbReference>
<dbReference type="Proteomes" id="UP000500755">
    <property type="component" value="Chromosome"/>
</dbReference>
<comment type="similarity">
    <text evidence="1">Belongs to the enoyl-CoA hydratase/isomerase family.</text>
</comment>
<dbReference type="EMBL" id="CP051298">
    <property type="protein sequence ID" value="QKD45720.1"/>
    <property type="molecule type" value="Genomic_DNA"/>
</dbReference>
<evidence type="ECO:0000313" key="3">
    <source>
        <dbReference type="EMBL" id="QKD45720.1"/>
    </source>
</evidence>
<dbReference type="SUPFAM" id="SSF52096">
    <property type="entry name" value="ClpP/crotonase"/>
    <property type="match status" value="1"/>
</dbReference>
<dbReference type="GO" id="GO:0016836">
    <property type="term" value="F:hydro-lyase activity"/>
    <property type="evidence" value="ECO:0007669"/>
    <property type="project" value="UniProtKB-ARBA"/>
</dbReference>
<dbReference type="Gene3D" id="1.10.12.10">
    <property type="entry name" value="Lyase 2-enoyl-coa Hydratase, Chain A, domain 2"/>
    <property type="match status" value="1"/>
</dbReference>
<proteinExistence type="inferred from homology"/>
<dbReference type="CDD" id="cd06558">
    <property type="entry name" value="crotonase-like"/>
    <property type="match status" value="1"/>
</dbReference>
<dbReference type="PANTHER" id="PTHR11941:SF54">
    <property type="entry name" value="ENOYL-COA HYDRATASE, MITOCHONDRIAL"/>
    <property type="match status" value="1"/>
</dbReference>
<dbReference type="InterPro" id="IPR014748">
    <property type="entry name" value="Enoyl-CoA_hydra_C"/>
</dbReference>
<evidence type="ECO:0000256" key="2">
    <source>
        <dbReference type="ARBA" id="ARBA00023239"/>
    </source>
</evidence>
<accession>A0A858ZXK0</accession>
<dbReference type="RefSeq" id="WP_168728085.1">
    <property type="nucleotide sequence ID" value="NZ_CP051298.1"/>
</dbReference>
<dbReference type="InterPro" id="IPR001753">
    <property type="entry name" value="Enoyl-CoA_hydra/iso"/>
</dbReference>